<dbReference type="Gene3D" id="3.40.50.150">
    <property type="entry name" value="Vaccinia Virus protein VP39"/>
    <property type="match status" value="1"/>
</dbReference>
<dbReference type="InterPro" id="IPR029063">
    <property type="entry name" value="SAM-dependent_MTases_sf"/>
</dbReference>
<comment type="caution">
    <text evidence="3">The sequence shown here is derived from an EMBL/GenBank/DDBJ whole genome shotgun (WGS) entry which is preliminary data.</text>
</comment>
<evidence type="ECO:0000259" key="2">
    <source>
        <dbReference type="Pfam" id="PF13649"/>
    </source>
</evidence>
<evidence type="ECO:0000256" key="1">
    <source>
        <dbReference type="ARBA" id="ARBA00022679"/>
    </source>
</evidence>
<evidence type="ECO:0000313" key="3">
    <source>
        <dbReference type="EMBL" id="GAA2634669.1"/>
    </source>
</evidence>
<dbReference type="CDD" id="cd02440">
    <property type="entry name" value="AdoMet_MTases"/>
    <property type="match status" value="1"/>
</dbReference>
<dbReference type="EMBL" id="BAAARJ010000023">
    <property type="protein sequence ID" value="GAA2634669.1"/>
    <property type="molecule type" value="Genomic_DNA"/>
</dbReference>
<sequence>MDSSDAARYWNAVYAERPAAADPQPNVRLVETVTGLPAGDALDLGCGGSGDALWLADRGWQVTALDISAVAATRLARRARAIGLSDRITAEQHDVRSSLPAREFDLVTAHYFHTPYEQDRTVTLRSAAHQLRAGGWLLVVDHGSTAPWSWNQDPEVRYPAPGEVAAALDLSTERWKVERADMPHRIATGPDGSTAEVIDHVLLIRRTH</sequence>
<reference evidence="4" key="1">
    <citation type="journal article" date="2019" name="Int. J. Syst. Evol. Microbiol.">
        <title>The Global Catalogue of Microorganisms (GCM) 10K type strain sequencing project: providing services to taxonomists for standard genome sequencing and annotation.</title>
        <authorList>
            <consortium name="The Broad Institute Genomics Platform"/>
            <consortium name="The Broad Institute Genome Sequencing Center for Infectious Disease"/>
            <person name="Wu L."/>
            <person name="Ma J."/>
        </authorList>
    </citation>
    <scope>NUCLEOTIDE SEQUENCE [LARGE SCALE GENOMIC DNA]</scope>
    <source>
        <strain evidence="4">JCM 16373</strain>
    </source>
</reference>
<dbReference type="InterPro" id="IPR041698">
    <property type="entry name" value="Methyltransf_25"/>
</dbReference>
<dbReference type="Proteomes" id="UP001501447">
    <property type="component" value="Unassembled WGS sequence"/>
</dbReference>
<dbReference type="PANTHER" id="PTHR43861">
    <property type="entry name" value="TRANS-ACONITATE 2-METHYLTRANSFERASE-RELATED"/>
    <property type="match status" value="1"/>
</dbReference>
<gene>
    <name evidence="3" type="ORF">GCM10009863_58780</name>
</gene>
<name>A0ABP6D669_9ACTN</name>
<protein>
    <submittedName>
        <fullName evidence="3">Class I SAM-dependent methyltransferase</fullName>
    </submittedName>
</protein>
<proteinExistence type="predicted"/>
<feature type="domain" description="Methyltransferase" evidence="2">
    <location>
        <begin position="42"/>
        <end position="135"/>
    </location>
</feature>
<evidence type="ECO:0000313" key="4">
    <source>
        <dbReference type="Proteomes" id="UP001501447"/>
    </source>
</evidence>
<dbReference type="SUPFAM" id="SSF53335">
    <property type="entry name" value="S-adenosyl-L-methionine-dependent methyltransferases"/>
    <property type="match status" value="1"/>
</dbReference>
<organism evidence="3 4">
    <name type="scientific">Streptomyces axinellae</name>
    <dbReference type="NCBI Taxonomy" id="552788"/>
    <lineage>
        <taxon>Bacteria</taxon>
        <taxon>Bacillati</taxon>
        <taxon>Actinomycetota</taxon>
        <taxon>Actinomycetes</taxon>
        <taxon>Kitasatosporales</taxon>
        <taxon>Streptomycetaceae</taxon>
        <taxon>Streptomyces</taxon>
    </lineage>
</organism>
<dbReference type="GO" id="GO:0032259">
    <property type="term" value="P:methylation"/>
    <property type="evidence" value="ECO:0007669"/>
    <property type="project" value="UniProtKB-KW"/>
</dbReference>
<keyword evidence="4" id="KW-1185">Reference proteome</keyword>
<accession>A0ABP6D669</accession>
<dbReference type="RefSeq" id="WP_344570076.1">
    <property type="nucleotide sequence ID" value="NZ_BAAARJ010000023.1"/>
</dbReference>
<dbReference type="Pfam" id="PF13649">
    <property type="entry name" value="Methyltransf_25"/>
    <property type="match status" value="1"/>
</dbReference>
<keyword evidence="1" id="KW-0808">Transferase</keyword>
<dbReference type="GO" id="GO:0008168">
    <property type="term" value="F:methyltransferase activity"/>
    <property type="evidence" value="ECO:0007669"/>
    <property type="project" value="UniProtKB-KW"/>
</dbReference>
<keyword evidence="3" id="KW-0489">Methyltransferase</keyword>